<proteinExistence type="inferred from homology"/>
<evidence type="ECO:0000256" key="1">
    <source>
        <dbReference type="ARBA" id="ARBA00022475"/>
    </source>
</evidence>
<evidence type="ECO:0000313" key="9">
    <source>
        <dbReference type="Proteomes" id="UP000053226"/>
    </source>
</evidence>
<dbReference type="RefSeq" id="WP_053908748.1">
    <property type="nucleotide sequence ID" value="NZ_CAWMUS010000022.1"/>
</dbReference>
<comment type="caution">
    <text evidence="8">The sequence shown here is derived from an EMBL/GenBank/DDBJ whole genome shotgun (WGS) entry which is preliminary data.</text>
</comment>
<evidence type="ECO:0000256" key="3">
    <source>
        <dbReference type="ARBA" id="ARBA00022989"/>
    </source>
</evidence>
<evidence type="ECO:0000313" key="8">
    <source>
        <dbReference type="EMBL" id="KPD02327.1"/>
    </source>
</evidence>
<dbReference type="InterPro" id="IPR052205">
    <property type="entry name" value="FliO/MopB"/>
</dbReference>
<protein>
    <recommendedName>
        <fullName evidence="7">Flagellar protein</fullName>
    </recommendedName>
</protein>
<keyword evidence="1 7" id="KW-1003">Cell membrane</keyword>
<name>A0A0N0Z783_9GAMM</name>
<dbReference type="GO" id="GO:0044781">
    <property type="term" value="P:bacterial-type flagellum organization"/>
    <property type="evidence" value="ECO:0007669"/>
    <property type="project" value="UniProtKB-UniRule"/>
</dbReference>
<evidence type="ECO:0000256" key="2">
    <source>
        <dbReference type="ARBA" id="ARBA00022692"/>
    </source>
</evidence>
<dbReference type="PANTHER" id="PTHR38766">
    <property type="entry name" value="FLAGELLAR PROTEIN FLIO"/>
    <property type="match status" value="1"/>
</dbReference>
<keyword evidence="9" id="KW-1185">Reference proteome</keyword>
<evidence type="ECO:0000256" key="6">
    <source>
        <dbReference type="ARBA" id="ARBA00037937"/>
    </source>
</evidence>
<gene>
    <name evidence="8" type="ORF">M992_2330</name>
</gene>
<dbReference type="GO" id="GO:0009425">
    <property type="term" value="C:bacterial-type flagellum basal body"/>
    <property type="evidence" value="ECO:0007669"/>
    <property type="project" value="UniProtKB-SubCell"/>
</dbReference>
<keyword evidence="4 7" id="KW-0472">Membrane</keyword>
<feature type="transmembrane region" description="Helical" evidence="7">
    <location>
        <begin position="6"/>
        <end position="27"/>
    </location>
</feature>
<comment type="similarity">
    <text evidence="6 7">Belongs to the FliO/MopB family.</text>
</comment>
<dbReference type="AlphaFoldDB" id="A0A0N0Z783"/>
<dbReference type="PANTHER" id="PTHR38766:SF1">
    <property type="entry name" value="FLAGELLAR PROTEIN FLIO"/>
    <property type="match status" value="1"/>
</dbReference>
<evidence type="ECO:0000256" key="5">
    <source>
        <dbReference type="ARBA" id="ARBA00023143"/>
    </source>
</evidence>
<dbReference type="Proteomes" id="UP000053226">
    <property type="component" value="Unassembled WGS sequence"/>
</dbReference>
<comment type="subcellular location">
    <subcellularLocation>
        <location evidence="7">Cell membrane</location>
    </subcellularLocation>
    <subcellularLocation>
        <location evidence="7">Bacterial flagellum basal body</location>
    </subcellularLocation>
</comment>
<sequence>MFNDSLIKTSACLIFLITLAIVILWAMKRFMPEKFSTSKNQNILKVISQHNLGGKERLSLIEFNQQYLLIGITPQEITLLATHSTIETINKEDILINTDQIS</sequence>
<keyword evidence="3 7" id="KW-1133">Transmembrane helix</keyword>
<evidence type="ECO:0000256" key="7">
    <source>
        <dbReference type="RuleBase" id="RU362064"/>
    </source>
</evidence>
<accession>A0A0N0Z783</accession>
<dbReference type="NCBIfam" id="TIGR03500">
    <property type="entry name" value="FliO_TIGR"/>
    <property type="match status" value="1"/>
</dbReference>
<reference evidence="8 9" key="1">
    <citation type="submission" date="2015-07" db="EMBL/GenBank/DDBJ databases">
        <title>ATOL: Assembling a taxonomically balanced genome-scale reconstruction of the evolutionary history of the Enterobacteriaceae.</title>
        <authorList>
            <person name="Plunkett G.III."/>
            <person name="Neeno-Eckwall E.C."/>
            <person name="Glasner J.D."/>
            <person name="Perna N.T."/>
        </authorList>
    </citation>
    <scope>NUCLEOTIDE SEQUENCE [LARGE SCALE GENOMIC DNA]</scope>
    <source>
        <strain evidence="8 9">ATCC 35017</strain>
    </source>
</reference>
<dbReference type="GO" id="GO:0005886">
    <property type="term" value="C:plasma membrane"/>
    <property type="evidence" value="ECO:0007669"/>
    <property type="project" value="UniProtKB-SubCell"/>
</dbReference>
<keyword evidence="5 7" id="KW-0975">Bacterial flagellum</keyword>
<dbReference type="EMBL" id="LGAA01000022">
    <property type="protein sequence ID" value="KPD02327.1"/>
    <property type="molecule type" value="Genomic_DNA"/>
</dbReference>
<organism evidence="8 9">
    <name type="scientific">Moellerella wisconsensis ATCC 35017</name>
    <dbReference type="NCBI Taxonomy" id="1354267"/>
    <lineage>
        <taxon>Bacteria</taxon>
        <taxon>Pseudomonadati</taxon>
        <taxon>Pseudomonadota</taxon>
        <taxon>Gammaproteobacteria</taxon>
        <taxon>Enterobacterales</taxon>
        <taxon>Morganellaceae</taxon>
        <taxon>Moellerella</taxon>
    </lineage>
</organism>
<keyword evidence="2 7" id="KW-0812">Transmembrane</keyword>
<evidence type="ECO:0000256" key="4">
    <source>
        <dbReference type="ARBA" id="ARBA00023136"/>
    </source>
</evidence>
<dbReference type="Pfam" id="PF04347">
    <property type="entry name" value="FliO"/>
    <property type="match status" value="1"/>
</dbReference>
<dbReference type="InterPro" id="IPR022781">
    <property type="entry name" value="Flagellar_biosynth_FliO"/>
</dbReference>